<evidence type="ECO:0000256" key="1">
    <source>
        <dbReference type="SAM" id="Phobius"/>
    </source>
</evidence>
<comment type="caution">
    <text evidence="2">The sequence shown here is derived from an EMBL/GenBank/DDBJ whole genome shotgun (WGS) entry which is preliminary data.</text>
</comment>
<gene>
    <name evidence="2" type="ORF">GCM10007857_53670</name>
</gene>
<organism evidence="2 3">
    <name type="scientific">Bradyrhizobium iriomotense</name>
    <dbReference type="NCBI Taxonomy" id="441950"/>
    <lineage>
        <taxon>Bacteria</taxon>
        <taxon>Pseudomonadati</taxon>
        <taxon>Pseudomonadota</taxon>
        <taxon>Alphaproteobacteria</taxon>
        <taxon>Hyphomicrobiales</taxon>
        <taxon>Nitrobacteraceae</taxon>
        <taxon>Bradyrhizobium</taxon>
    </lineage>
</organism>
<name>A0ABQ6B5D4_9BRAD</name>
<keyword evidence="3" id="KW-1185">Reference proteome</keyword>
<reference evidence="3" key="1">
    <citation type="journal article" date="2019" name="Int. J. Syst. Evol. Microbiol.">
        <title>The Global Catalogue of Microorganisms (GCM) 10K type strain sequencing project: providing services to taxonomists for standard genome sequencing and annotation.</title>
        <authorList>
            <consortium name="The Broad Institute Genomics Platform"/>
            <consortium name="The Broad Institute Genome Sequencing Center for Infectious Disease"/>
            <person name="Wu L."/>
            <person name="Ma J."/>
        </authorList>
    </citation>
    <scope>NUCLEOTIDE SEQUENCE [LARGE SCALE GENOMIC DNA]</scope>
    <source>
        <strain evidence="3">NBRC 102520</strain>
    </source>
</reference>
<evidence type="ECO:0008006" key="4">
    <source>
        <dbReference type="Google" id="ProtNLM"/>
    </source>
</evidence>
<keyword evidence="1" id="KW-1133">Transmembrane helix</keyword>
<dbReference type="Proteomes" id="UP001156905">
    <property type="component" value="Unassembled WGS sequence"/>
</dbReference>
<accession>A0ABQ6B5D4</accession>
<keyword evidence="1" id="KW-0472">Membrane</keyword>
<sequence>MSKKIQTSFDVQDDLRTDYALIATGVAAALVALVYLLIV</sequence>
<feature type="transmembrane region" description="Helical" evidence="1">
    <location>
        <begin position="20"/>
        <end position="38"/>
    </location>
</feature>
<evidence type="ECO:0000313" key="2">
    <source>
        <dbReference type="EMBL" id="GLR88654.1"/>
    </source>
</evidence>
<proteinExistence type="predicted"/>
<evidence type="ECO:0000313" key="3">
    <source>
        <dbReference type="Proteomes" id="UP001156905"/>
    </source>
</evidence>
<dbReference type="EMBL" id="BSOW01000020">
    <property type="protein sequence ID" value="GLR88654.1"/>
    <property type="molecule type" value="Genomic_DNA"/>
</dbReference>
<protein>
    <recommendedName>
        <fullName evidence="4">Group 1 outer membrane protein</fullName>
    </recommendedName>
</protein>
<keyword evidence="1" id="KW-0812">Transmembrane</keyword>